<dbReference type="InterPro" id="IPR011032">
    <property type="entry name" value="GroES-like_sf"/>
</dbReference>
<keyword evidence="3" id="KW-1185">Reference proteome</keyword>
<evidence type="ECO:0000313" key="2">
    <source>
        <dbReference type="EMBL" id="SNT76924.1"/>
    </source>
</evidence>
<name>A0A239Q344_9RHOB</name>
<dbReference type="RefSeq" id="WP_089346192.1">
    <property type="nucleotide sequence ID" value="NZ_CP067129.1"/>
</dbReference>
<dbReference type="SUPFAM" id="SSF51735">
    <property type="entry name" value="NAD(P)-binding Rossmann-fold domains"/>
    <property type="match status" value="1"/>
</dbReference>
<dbReference type="AlphaFoldDB" id="A0A239Q344"/>
<dbReference type="Pfam" id="PF08240">
    <property type="entry name" value="ADH_N"/>
    <property type="match status" value="1"/>
</dbReference>
<feature type="domain" description="Enoyl reductase (ER)" evidence="1">
    <location>
        <begin position="10"/>
        <end position="323"/>
    </location>
</feature>
<dbReference type="Proteomes" id="UP000198307">
    <property type="component" value="Unassembled WGS sequence"/>
</dbReference>
<dbReference type="CDD" id="cd08241">
    <property type="entry name" value="QOR1"/>
    <property type="match status" value="1"/>
</dbReference>
<accession>A0A239Q344</accession>
<dbReference type="Pfam" id="PF00107">
    <property type="entry name" value="ADH_zinc_N"/>
    <property type="match status" value="1"/>
</dbReference>
<dbReference type="InterPro" id="IPR051397">
    <property type="entry name" value="Zn-ADH-like_protein"/>
</dbReference>
<sequence>MQTWKAEAFGPVEQVLERVDAPDLAPPPADCVTVKVLAAAVGMPDVLMTKGEYPLVQTPPVSPGSEVVGIVTEVAEGVEFAVGDKVMGLTLFMGGSGGFSEYCYMSTKMLMTKVPEGMPDEQAAGFVVAYLTAHTGMVQRAKLLAGETLLVLGASGGTGSTAVQLGKALGATVVAVAGGPEKVAFCKSLGADHVVDYRAGSISEQVTDLVGTVDVIYDPVGGAAGEDALKSIGIGGRLALIGYGSGAWTKLDAGDMTARGYSAMGVLPLHSTAEELNAAYRQLSDLYQQGKISVPVDKIYEFDAVRDAMIAVSKSQMLGKHIVRVSEA</sequence>
<reference evidence="2 3" key="1">
    <citation type="submission" date="2017-07" db="EMBL/GenBank/DDBJ databases">
        <authorList>
            <person name="Sun Z.S."/>
            <person name="Albrecht U."/>
            <person name="Echele G."/>
            <person name="Lee C.C."/>
        </authorList>
    </citation>
    <scope>NUCLEOTIDE SEQUENCE [LARGE SCALE GENOMIC DNA]</scope>
    <source>
        <strain evidence="2 3">DSM 14827</strain>
    </source>
</reference>
<proteinExistence type="predicted"/>
<dbReference type="Gene3D" id="3.40.50.720">
    <property type="entry name" value="NAD(P)-binding Rossmann-like Domain"/>
    <property type="match status" value="1"/>
</dbReference>
<dbReference type="SMART" id="SM00829">
    <property type="entry name" value="PKS_ER"/>
    <property type="match status" value="1"/>
</dbReference>
<protein>
    <submittedName>
        <fullName evidence="2">NADPH:quinone reductase</fullName>
    </submittedName>
</protein>
<dbReference type="SUPFAM" id="SSF50129">
    <property type="entry name" value="GroES-like"/>
    <property type="match status" value="1"/>
</dbReference>
<gene>
    <name evidence="2" type="ORF">SAMN05444959_1414</name>
</gene>
<dbReference type="GO" id="GO:0008270">
    <property type="term" value="F:zinc ion binding"/>
    <property type="evidence" value="ECO:0007669"/>
    <property type="project" value="InterPro"/>
</dbReference>
<dbReference type="PANTHER" id="PTHR43677:SF4">
    <property type="entry name" value="QUINONE OXIDOREDUCTASE-LIKE PROTEIN 2"/>
    <property type="match status" value="1"/>
</dbReference>
<dbReference type="Gene3D" id="3.90.180.10">
    <property type="entry name" value="Medium-chain alcohol dehydrogenases, catalytic domain"/>
    <property type="match status" value="1"/>
</dbReference>
<evidence type="ECO:0000259" key="1">
    <source>
        <dbReference type="SMART" id="SM00829"/>
    </source>
</evidence>
<dbReference type="PANTHER" id="PTHR43677">
    <property type="entry name" value="SHORT-CHAIN DEHYDROGENASE/REDUCTASE"/>
    <property type="match status" value="1"/>
</dbReference>
<dbReference type="PROSITE" id="PS01162">
    <property type="entry name" value="QOR_ZETA_CRYSTAL"/>
    <property type="match status" value="1"/>
</dbReference>
<dbReference type="InterPro" id="IPR020843">
    <property type="entry name" value="ER"/>
</dbReference>
<dbReference type="EMBL" id="FZQB01000041">
    <property type="protein sequence ID" value="SNT76924.1"/>
    <property type="molecule type" value="Genomic_DNA"/>
</dbReference>
<dbReference type="OrthoDB" id="4190732at2"/>
<dbReference type="InterPro" id="IPR013154">
    <property type="entry name" value="ADH-like_N"/>
</dbReference>
<evidence type="ECO:0000313" key="3">
    <source>
        <dbReference type="Proteomes" id="UP000198307"/>
    </source>
</evidence>
<dbReference type="GO" id="GO:0016491">
    <property type="term" value="F:oxidoreductase activity"/>
    <property type="evidence" value="ECO:0007669"/>
    <property type="project" value="InterPro"/>
</dbReference>
<dbReference type="InterPro" id="IPR002364">
    <property type="entry name" value="Quin_OxRdtase/zeta-crystal_CS"/>
</dbReference>
<organism evidence="2 3">
    <name type="scientific">Paracoccus seriniphilus</name>
    <dbReference type="NCBI Taxonomy" id="184748"/>
    <lineage>
        <taxon>Bacteria</taxon>
        <taxon>Pseudomonadati</taxon>
        <taxon>Pseudomonadota</taxon>
        <taxon>Alphaproteobacteria</taxon>
        <taxon>Rhodobacterales</taxon>
        <taxon>Paracoccaceae</taxon>
        <taxon>Paracoccus</taxon>
    </lineage>
</organism>
<dbReference type="InterPro" id="IPR013149">
    <property type="entry name" value="ADH-like_C"/>
</dbReference>
<dbReference type="InterPro" id="IPR036291">
    <property type="entry name" value="NAD(P)-bd_dom_sf"/>
</dbReference>